<dbReference type="PANTHER" id="PTHR46033">
    <property type="entry name" value="PROTEIN MAIN-LIKE 2"/>
    <property type="match status" value="1"/>
</dbReference>
<accession>A0A2N9G1F8</accession>
<dbReference type="EMBL" id="OIVN01001380">
    <property type="protein sequence ID" value="SPC93313.1"/>
    <property type="molecule type" value="Genomic_DNA"/>
</dbReference>
<reference evidence="3" key="1">
    <citation type="submission" date="2018-02" db="EMBL/GenBank/DDBJ databases">
        <authorList>
            <person name="Cohen D.B."/>
            <person name="Kent A.D."/>
        </authorList>
    </citation>
    <scope>NUCLEOTIDE SEQUENCE</scope>
</reference>
<evidence type="ECO:0000256" key="1">
    <source>
        <dbReference type="SAM" id="MobiDB-lite"/>
    </source>
</evidence>
<sequence length="427" mass="47877">MASSSQRSARRHRGTLSDEGDPLITDEATVPRGRGDDGGGSSSDSESPEPLEEAGVLHSILISRSSNMFWDTEALRQLVRRWCPSIHTFFFAHGELTVTLKDVRNHWLLLILGDQDPAKVEFSSEELRIEAALVDYIRRKNTSLGIQAARFTPWMNHFKREENASIRRAAFVAYWLSKCVFATNASWLLMLSSGRLQFTAYCAHKVRRQFGFDQESWHLYHGYEQLLEGVDGCYGGVQKQWERRHFPSATGMHFSLTSSSFISCHKHHDYICQPPKFRLCGMMSRRVEMDDIWGRRTALTNTLTAKKGQSNRSKKREALSRDSPTKASKKKKTTAARASGSRGVKNKSWNPKTSTAPDSSSLPASTAMRKSTRSIVDSERRSKQRADTLQRVPLENLDGSSSSSDRTGSSGAAAEEMTIYLACLVVA</sequence>
<evidence type="ECO:0000313" key="3">
    <source>
        <dbReference type="EMBL" id="SPC93313.1"/>
    </source>
</evidence>
<feature type="region of interest" description="Disordered" evidence="1">
    <location>
        <begin position="303"/>
        <end position="412"/>
    </location>
</feature>
<protein>
    <recommendedName>
        <fullName evidence="2">Aminotransferase-like plant mobile domain-containing protein</fullName>
    </recommendedName>
</protein>
<name>A0A2N9G1F8_FAGSY</name>
<gene>
    <name evidence="3" type="ORF">FSB_LOCUS21195</name>
</gene>
<feature type="compositionally biased region" description="Low complexity" evidence="1">
    <location>
        <begin position="399"/>
        <end position="412"/>
    </location>
</feature>
<evidence type="ECO:0000259" key="2">
    <source>
        <dbReference type="Pfam" id="PF10536"/>
    </source>
</evidence>
<dbReference type="InterPro" id="IPR019557">
    <property type="entry name" value="AminoTfrase-like_pln_mobile"/>
</dbReference>
<organism evidence="3">
    <name type="scientific">Fagus sylvatica</name>
    <name type="common">Beechnut</name>
    <dbReference type="NCBI Taxonomy" id="28930"/>
    <lineage>
        <taxon>Eukaryota</taxon>
        <taxon>Viridiplantae</taxon>
        <taxon>Streptophyta</taxon>
        <taxon>Embryophyta</taxon>
        <taxon>Tracheophyta</taxon>
        <taxon>Spermatophyta</taxon>
        <taxon>Magnoliopsida</taxon>
        <taxon>eudicotyledons</taxon>
        <taxon>Gunneridae</taxon>
        <taxon>Pentapetalae</taxon>
        <taxon>rosids</taxon>
        <taxon>fabids</taxon>
        <taxon>Fagales</taxon>
        <taxon>Fagaceae</taxon>
        <taxon>Fagus</taxon>
    </lineage>
</organism>
<feature type="compositionally biased region" description="Basic and acidic residues" evidence="1">
    <location>
        <begin position="376"/>
        <end position="388"/>
    </location>
</feature>
<proteinExistence type="predicted"/>
<dbReference type="GO" id="GO:0010073">
    <property type="term" value="P:meristem maintenance"/>
    <property type="evidence" value="ECO:0007669"/>
    <property type="project" value="InterPro"/>
</dbReference>
<feature type="region of interest" description="Disordered" evidence="1">
    <location>
        <begin position="1"/>
        <end position="50"/>
    </location>
</feature>
<dbReference type="PANTHER" id="PTHR46033:SF80">
    <property type="entry name" value="PROTEIN MAIN-LIKE 2-LIKE"/>
    <property type="match status" value="1"/>
</dbReference>
<dbReference type="Pfam" id="PF10536">
    <property type="entry name" value="PMD"/>
    <property type="match status" value="1"/>
</dbReference>
<dbReference type="InterPro" id="IPR044824">
    <property type="entry name" value="MAIN-like"/>
</dbReference>
<dbReference type="AlphaFoldDB" id="A0A2N9G1F8"/>
<feature type="domain" description="Aminotransferase-like plant mobile" evidence="2">
    <location>
        <begin position="66"/>
        <end position="185"/>
    </location>
</feature>
<feature type="compositionally biased region" description="Polar residues" evidence="1">
    <location>
        <begin position="347"/>
        <end position="364"/>
    </location>
</feature>